<name>A0A2V1H422_9GAMM</name>
<dbReference type="HAMAP" id="MF_00122">
    <property type="entry name" value="GatC"/>
    <property type="match status" value="1"/>
</dbReference>
<dbReference type="EMBL" id="QDDL01000001">
    <property type="protein sequence ID" value="PVZ71937.1"/>
    <property type="molecule type" value="Genomic_DNA"/>
</dbReference>
<dbReference type="GO" id="GO:0006412">
    <property type="term" value="P:translation"/>
    <property type="evidence" value="ECO:0007669"/>
    <property type="project" value="UniProtKB-UniRule"/>
</dbReference>
<dbReference type="GO" id="GO:0070681">
    <property type="term" value="P:glutaminyl-tRNAGln biosynthesis via transamidation"/>
    <property type="evidence" value="ECO:0007669"/>
    <property type="project" value="TreeGrafter"/>
</dbReference>
<dbReference type="GO" id="GO:0005524">
    <property type="term" value="F:ATP binding"/>
    <property type="evidence" value="ECO:0007669"/>
    <property type="project" value="UniProtKB-KW"/>
</dbReference>
<comment type="function">
    <text evidence="1">Allows the formation of correctly charged Asn-tRNA(Asn) or Gln-tRNA(Gln) through the transamidation of misacylated Asp-tRNA(Asn) or Glu-tRNA(Gln) in organisms which lack either or both of asparaginyl-tRNA or glutaminyl-tRNA synthetases. The reaction takes place in the presence of glutamine and ATP through an activated phospho-Asp-tRNA(Asn) or phospho-Glu-tRNA(Gln).</text>
</comment>
<organism evidence="2 3">
    <name type="scientific">Pelagibaculum spongiae</name>
    <dbReference type="NCBI Taxonomy" id="2080658"/>
    <lineage>
        <taxon>Bacteria</taxon>
        <taxon>Pseudomonadati</taxon>
        <taxon>Pseudomonadota</taxon>
        <taxon>Gammaproteobacteria</taxon>
        <taxon>Oceanospirillales</taxon>
        <taxon>Pelagibaculum</taxon>
    </lineage>
</organism>
<dbReference type="GO" id="GO:0016740">
    <property type="term" value="F:transferase activity"/>
    <property type="evidence" value="ECO:0007669"/>
    <property type="project" value="UniProtKB-KW"/>
</dbReference>
<keyword evidence="1" id="KW-0547">Nucleotide-binding</keyword>
<evidence type="ECO:0000313" key="2">
    <source>
        <dbReference type="EMBL" id="PVZ71937.1"/>
    </source>
</evidence>
<proteinExistence type="inferred from homology"/>
<keyword evidence="2" id="KW-0808">Transferase</keyword>
<comment type="similarity">
    <text evidence="1">Belongs to the GatC family.</text>
</comment>
<dbReference type="RefSeq" id="WP_116685526.1">
    <property type="nucleotide sequence ID" value="NZ_CAWNYD010000001.1"/>
</dbReference>
<evidence type="ECO:0000256" key="1">
    <source>
        <dbReference type="HAMAP-Rule" id="MF_00122"/>
    </source>
</evidence>
<dbReference type="GO" id="GO:0050567">
    <property type="term" value="F:glutaminyl-tRNA synthase (glutamine-hydrolyzing) activity"/>
    <property type="evidence" value="ECO:0007669"/>
    <property type="project" value="UniProtKB-UniRule"/>
</dbReference>
<gene>
    <name evidence="1" type="primary">gatC</name>
    <name evidence="2" type="ORF">DC094_02630</name>
</gene>
<keyword evidence="1" id="KW-0436">Ligase</keyword>
<dbReference type="Proteomes" id="UP000244906">
    <property type="component" value="Unassembled WGS sequence"/>
</dbReference>
<accession>A0A2V1H422</accession>
<evidence type="ECO:0000313" key="3">
    <source>
        <dbReference type="Proteomes" id="UP000244906"/>
    </source>
</evidence>
<dbReference type="GO" id="GO:0050566">
    <property type="term" value="F:asparaginyl-tRNA synthase (glutamine-hydrolyzing) activity"/>
    <property type="evidence" value="ECO:0007669"/>
    <property type="project" value="RHEA"/>
</dbReference>
<dbReference type="Pfam" id="PF02686">
    <property type="entry name" value="GatC"/>
    <property type="match status" value="1"/>
</dbReference>
<dbReference type="InterPro" id="IPR003837">
    <property type="entry name" value="GatC"/>
</dbReference>
<keyword evidence="3" id="KW-1185">Reference proteome</keyword>
<dbReference type="PANTHER" id="PTHR15004">
    <property type="entry name" value="GLUTAMYL-TRNA(GLN) AMIDOTRANSFERASE SUBUNIT C, MITOCHONDRIAL"/>
    <property type="match status" value="1"/>
</dbReference>
<dbReference type="EC" id="6.3.5.-" evidence="1"/>
<dbReference type="AlphaFoldDB" id="A0A2V1H422"/>
<keyword evidence="1" id="KW-0067">ATP-binding</keyword>
<dbReference type="Gene3D" id="1.10.20.60">
    <property type="entry name" value="Glu-tRNAGln amidotransferase C subunit, N-terminal domain"/>
    <property type="match status" value="1"/>
</dbReference>
<dbReference type="PANTHER" id="PTHR15004:SF0">
    <property type="entry name" value="GLUTAMYL-TRNA(GLN) AMIDOTRANSFERASE SUBUNIT C, MITOCHONDRIAL"/>
    <property type="match status" value="1"/>
</dbReference>
<dbReference type="OrthoDB" id="9794326at2"/>
<comment type="catalytic activity">
    <reaction evidence="1">
        <text>L-glutamyl-tRNA(Gln) + L-glutamine + ATP + H2O = L-glutaminyl-tRNA(Gln) + L-glutamate + ADP + phosphate + H(+)</text>
        <dbReference type="Rhea" id="RHEA:17521"/>
        <dbReference type="Rhea" id="RHEA-COMP:9681"/>
        <dbReference type="Rhea" id="RHEA-COMP:9684"/>
        <dbReference type="ChEBI" id="CHEBI:15377"/>
        <dbReference type="ChEBI" id="CHEBI:15378"/>
        <dbReference type="ChEBI" id="CHEBI:29985"/>
        <dbReference type="ChEBI" id="CHEBI:30616"/>
        <dbReference type="ChEBI" id="CHEBI:43474"/>
        <dbReference type="ChEBI" id="CHEBI:58359"/>
        <dbReference type="ChEBI" id="CHEBI:78520"/>
        <dbReference type="ChEBI" id="CHEBI:78521"/>
        <dbReference type="ChEBI" id="CHEBI:456216"/>
    </reaction>
</comment>
<dbReference type="SUPFAM" id="SSF141000">
    <property type="entry name" value="Glu-tRNAGln amidotransferase C subunit"/>
    <property type="match status" value="1"/>
</dbReference>
<sequence>MSLDQSQVQGIAHLARLAIREDAIEGYTRDLGNILELVDQLQQADTGDLEPMSNPHDAVQLLRKDEVTEVNRREQLLAVAPAVEQGLFLVPRVVE</sequence>
<reference evidence="2 3" key="1">
    <citation type="submission" date="2018-04" db="EMBL/GenBank/DDBJ databases">
        <title>Thalassorhabdus spongiae gen. nov., sp. nov., isolated from a marine sponge in South-West Iceland.</title>
        <authorList>
            <person name="Knobloch S."/>
            <person name="Daussin A."/>
            <person name="Johannsson R."/>
            <person name="Marteinsson V.T."/>
        </authorList>
    </citation>
    <scope>NUCLEOTIDE SEQUENCE [LARGE SCALE GENOMIC DNA]</scope>
    <source>
        <strain evidence="2 3">Hp12</strain>
    </source>
</reference>
<comment type="caution">
    <text evidence="2">The sequence shown here is derived from an EMBL/GenBank/DDBJ whole genome shotgun (WGS) entry which is preliminary data.</text>
</comment>
<dbReference type="NCBIfam" id="TIGR00135">
    <property type="entry name" value="gatC"/>
    <property type="match status" value="1"/>
</dbReference>
<comment type="subunit">
    <text evidence="1">Heterotrimer of A, B and C subunits.</text>
</comment>
<keyword evidence="1" id="KW-0648">Protein biosynthesis</keyword>
<dbReference type="InterPro" id="IPR036113">
    <property type="entry name" value="Asp/Glu-ADT_sf_sub_c"/>
</dbReference>
<comment type="catalytic activity">
    <reaction evidence="1">
        <text>L-aspartyl-tRNA(Asn) + L-glutamine + ATP + H2O = L-asparaginyl-tRNA(Asn) + L-glutamate + ADP + phosphate + 2 H(+)</text>
        <dbReference type="Rhea" id="RHEA:14513"/>
        <dbReference type="Rhea" id="RHEA-COMP:9674"/>
        <dbReference type="Rhea" id="RHEA-COMP:9677"/>
        <dbReference type="ChEBI" id="CHEBI:15377"/>
        <dbReference type="ChEBI" id="CHEBI:15378"/>
        <dbReference type="ChEBI" id="CHEBI:29985"/>
        <dbReference type="ChEBI" id="CHEBI:30616"/>
        <dbReference type="ChEBI" id="CHEBI:43474"/>
        <dbReference type="ChEBI" id="CHEBI:58359"/>
        <dbReference type="ChEBI" id="CHEBI:78515"/>
        <dbReference type="ChEBI" id="CHEBI:78516"/>
        <dbReference type="ChEBI" id="CHEBI:456216"/>
    </reaction>
</comment>
<dbReference type="GO" id="GO:0006450">
    <property type="term" value="P:regulation of translational fidelity"/>
    <property type="evidence" value="ECO:0007669"/>
    <property type="project" value="InterPro"/>
</dbReference>
<protein>
    <recommendedName>
        <fullName evidence="1">Aspartyl/glutamyl-tRNA(Asn/Gln) amidotransferase subunit C</fullName>
        <shortName evidence="1">Asp/Glu-ADT subunit C</shortName>
        <ecNumber evidence="1">6.3.5.-</ecNumber>
    </recommendedName>
</protein>